<organism evidence="1 2">
    <name type="scientific">Paenibacillus polygoni</name>
    <dbReference type="NCBI Taxonomy" id="3050112"/>
    <lineage>
        <taxon>Bacteria</taxon>
        <taxon>Bacillati</taxon>
        <taxon>Bacillota</taxon>
        <taxon>Bacilli</taxon>
        <taxon>Bacillales</taxon>
        <taxon>Paenibacillaceae</taxon>
        <taxon>Paenibacillus</taxon>
    </lineage>
</organism>
<proteinExistence type="predicted"/>
<gene>
    <name evidence="1" type="ORF">QPK24_14095</name>
</gene>
<dbReference type="PANTHER" id="PTHR34822">
    <property type="entry name" value="GRPB DOMAIN PROTEIN (AFU_ORTHOLOGUE AFUA_1G01530)"/>
    <property type="match status" value="1"/>
</dbReference>
<dbReference type="InterPro" id="IPR043519">
    <property type="entry name" value="NT_sf"/>
</dbReference>
<dbReference type="SUPFAM" id="SSF81301">
    <property type="entry name" value="Nucleotidyltransferase"/>
    <property type="match status" value="1"/>
</dbReference>
<evidence type="ECO:0000313" key="2">
    <source>
        <dbReference type="Proteomes" id="UP001236415"/>
    </source>
</evidence>
<dbReference type="Proteomes" id="UP001236415">
    <property type="component" value="Chromosome"/>
</dbReference>
<accession>A0ABY8WX39</accession>
<keyword evidence="2" id="KW-1185">Reference proteome</keyword>
<dbReference type="PANTHER" id="PTHR34822:SF1">
    <property type="entry name" value="GRPB FAMILY PROTEIN"/>
    <property type="match status" value="1"/>
</dbReference>
<dbReference type="Gene3D" id="3.30.460.10">
    <property type="entry name" value="Beta Polymerase, domain 2"/>
    <property type="match status" value="1"/>
</dbReference>
<protein>
    <submittedName>
        <fullName evidence="1">GrpB family protein</fullName>
    </submittedName>
</protein>
<name>A0ABY8WX39_9BACL</name>
<dbReference type="InterPro" id="IPR007344">
    <property type="entry name" value="GrpB/CoaE"/>
</dbReference>
<evidence type="ECO:0000313" key="1">
    <source>
        <dbReference type="EMBL" id="WIV17556.1"/>
    </source>
</evidence>
<reference evidence="1 2" key="1">
    <citation type="submission" date="2023-06" db="EMBL/GenBank/DDBJ databases">
        <title>Paenibacillus polygonum sp. nov., an endophytic bacterium, isolated from Polygonum lapathifolium L. in Nanji Wetland National Nature Reserve, South of Poyang Lake, Jiangxi Province, China.</title>
        <authorList>
            <person name="Yu Z."/>
        </authorList>
    </citation>
    <scope>NUCLEOTIDE SEQUENCE [LARGE SCALE GENOMIC DNA]</scope>
    <source>
        <strain evidence="1 2">C31</strain>
    </source>
</reference>
<dbReference type="RefSeq" id="WP_285742098.1">
    <property type="nucleotide sequence ID" value="NZ_CP127162.1"/>
</dbReference>
<dbReference type="Pfam" id="PF04229">
    <property type="entry name" value="GrpB"/>
    <property type="match status" value="1"/>
</dbReference>
<sequence length="165" mass="19331">MEIVSFARNKYNDQAAELFLQENKKLKERLEHADIHHVGSSAIPGTLTKGDVDIQVRVKQEEFDEAVRVLESLYPVDEKGEQTASFRSFYTKETVLPLGVQLTVCHSKHDVFHKFRDVLLINEGYRDQYDELKASYEGKDLESYREAQRHFFDQLKKTPEYRSMK</sequence>
<dbReference type="EMBL" id="CP127162">
    <property type="protein sequence ID" value="WIV17556.1"/>
    <property type="molecule type" value="Genomic_DNA"/>
</dbReference>